<reference evidence="1" key="1">
    <citation type="submission" date="2020-12" db="EMBL/GenBank/DDBJ databases">
        <title>Metabolic potential, ecology and presence of endohyphal bacteria is reflected in genomic diversity of Mucoromycotina.</title>
        <authorList>
            <person name="Muszewska A."/>
            <person name="Okrasinska A."/>
            <person name="Steczkiewicz K."/>
            <person name="Drgas O."/>
            <person name="Orlowska M."/>
            <person name="Perlinska-Lenart U."/>
            <person name="Aleksandrzak-Piekarczyk T."/>
            <person name="Szatraj K."/>
            <person name="Zielenkiewicz U."/>
            <person name="Pilsyk S."/>
            <person name="Malc E."/>
            <person name="Mieczkowski P."/>
            <person name="Kruszewska J.S."/>
            <person name="Biernat P."/>
            <person name="Pawlowska J."/>
        </authorList>
    </citation>
    <scope>NUCLEOTIDE SEQUENCE</scope>
    <source>
        <strain evidence="1">WA0000017839</strain>
    </source>
</reference>
<name>A0A8H7R481_9FUNG</name>
<sequence>MLTRVLKRTFTTQETRTVDAQCLPLKPTWSIGSLMEPVDNGISQDQFERLLSLSRLKCKDRDQANGFKKDIDQLSQFTKHLQLHDFKEEPLTHIWQQEKGQLVREDKETHVDGRELLKYAKKKSGNFYVVKGTMPSS</sequence>
<protein>
    <submittedName>
        <fullName evidence="1">Uncharacterized protein</fullName>
    </submittedName>
</protein>
<evidence type="ECO:0000313" key="2">
    <source>
        <dbReference type="Proteomes" id="UP000603453"/>
    </source>
</evidence>
<dbReference type="GO" id="GO:0006450">
    <property type="term" value="P:regulation of translational fidelity"/>
    <property type="evidence" value="ECO:0007669"/>
    <property type="project" value="InterPro"/>
</dbReference>
<dbReference type="InterPro" id="IPR003837">
    <property type="entry name" value="GatC"/>
</dbReference>
<dbReference type="AlphaFoldDB" id="A0A8H7R481"/>
<proteinExistence type="predicted"/>
<gene>
    <name evidence="1" type="ORF">INT47_011637</name>
</gene>
<dbReference type="EMBL" id="JAEPRD010000046">
    <property type="protein sequence ID" value="KAG2204154.1"/>
    <property type="molecule type" value="Genomic_DNA"/>
</dbReference>
<dbReference type="OrthoDB" id="5522061at2759"/>
<dbReference type="Pfam" id="PF02686">
    <property type="entry name" value="GatC"/>
    <property type="match status" value="1"/>
</dbReference>
<organism evidence="1 2">
    <name type="scientific">Mucor saturninus</name>
    <dbReference type="NCBI Taxonomy" id="64648"/>
    <lineage>
        <taxon>Eukaryota</taxon>
        <taxon>Fungi</taxon>
        <taxon>Fungi incertae sedis</taxon>
        <taxon>Mucoromycota</taxon>
        <taxon>Mucoromycotina</taxon>
        <taxon>Mucoromycetes</taxon>
        <taxon>Mucorales</taxon>
        <taxon>Mucorineae</taxon>
        <taxon>Mucoraceae</taxon>
        <taxon>Mucor</taxon>
    </lineage>
</organism>
<evidence type="ECO:0000313" key="1">
    <source>
        <dbReference type="EMBL" id="KAG2204154.1"/>
    </source>
</evidence>
<dbReference type="InterPro" id="IPR036113">
    <property type="entry name" value="Asp/Glu-ADT_sf_sub_c"/>
</dbReference>
<accession>A0A8H7R481</accession>
<keyword evidence="2" id="KW-1185">Reference proteome</keyword>
<dbReference type="SUPFAM" id="SSF141000">
    <property type="entry name" value="Glu-tRNAGln amidotransferase C subunit"/>
    <property type="match status" value="1"/>
</dbReference>
<comment type="caution">
    <text evidence="1">The sequence shown here is derived from an EMBL/GenBank/DDBJ whole genome shotgun (WGS) entry which is preliminary data.</text>
</comment>
<dbReference type="Proteomes" id="UP000603453">
    <property type="component" value="Unassembled WGS sequence"/>
</dbReference>